<evidence type="ECO:0000313" key="4">
    <source>
        <dbReference type="EMBL" id="ODV74497.1"/>
    </source>
</evidence>
<sequence length="1105" mass="122775">MLHRSQDRLYSMISTDPMVMNGGDESVPRAVPTATHAFETLSNYNGMNLEEMLNLYCEISELVSMASKQLSQYRYGDPGYTQLHAVHAQMLAKRDNCVLGLLNEIRRHPQSIGIITERCGDGFKESFGSILPCVGRQGAQENGNLNVNVEVKGKNTVLRESAGTEPKSRAESTLAAKASKERGSGMMTIPVEVATSIAASNSSPTNPPTSFTGADAIEPLKRKVSGSDGKLKATVAAAPVVIAPAVSTVTANNTAAAITLQREKKEQASTLKRPRSPSVESSAKRKPNPKELKAVSGYSQLTPALNAYLDKIRVLKGHEAVEKEAKKLIQNLPIPVGKYRFYSDNERDDMLMSIEEKLITFDQAKRFVSGIIHQQVKKSPKEISKVVSLLMSRVNKDHYGTDFDLRTTILESVLDCFRNKKEAMSAIGLEMNSMKRLGNWIRFDLRNKTTTNNSLYLRFLSSLDMITEQLVLTKLMDVLKTMMKRCPEWKTSIQNLIVASQKREKELNKQQGLKDKTTNEPSTNSSTPSTVAVANISKPSPSVPKTSSSPTNLVPAPQKNTPLKFSIVSYLTGQQKKRISPSAETTVSSSTPIEEEQTRDVSSTANPVNLSSSNDNGLRSILKKASSTKPRSKTRVTFKDDDELVQIKEIPMDLETSHSTRGSSMVKDMEHSEGQILKNMNGIQCVESDVEWRTPRRINFDETNDFERQTVSVVRGGTKPLLLTDDTDSVARPNSYESRFSPFEQNEKLITAVKYFNHKNNAALDGKESYSPDIGQSVSVPVAQHSEDVVMPQLEKSESPPVKRSGTLERPWKVQKQGHSSSTGIIKPSNTSAHQTQTLERNEENESDDELMSILADGDSLVNSHLQSRNNTDEDSLADSHLKSHDDTDAVTSNKTSDALVKDKPSVSIEHLEKTTVAPTGEAKKDDYREREDEVDDGYDPDDLFSASNRQSAALDLENTINKHSFVNTGIFTAAHSRSGELPPPHPQSRSRYRTHEYRIDPPRKSLHSHPWFSSSSSSSLSPLDGEDIAYVDGLECAAYPQGLTQEERQRCISPEKYELRCHDVRSHVRLTSPFDCSKYTRTCIKYNNWCPYGSKCFFIHPKRT</sequence>
<evidence type="ECO:0000259" key="3">
    <source>
        <dbReference type="PROSITE" id="PS50103"/>
    </source>
</evidence>
<keyword evidence="1" id="KW-0479">Metal-binding</keyword>
<keyword evidence="5" id="KW-1185">Reference proteome</keyword>
<feature type="compositionally biased region" description="Basic and acidic residues" evidence="2">
    <location>
        <begin position="900"/>
        <end position="914"/>
    </location>
</feature>
<dbReference type="STRING" id="983966.A0A1E4S4N8"/>
<feature type="compositionally biased region" description="Basic and acidic residues" evidence="2">
    <location>
        <begin position="922"/>
        <end position="932"/>
    </location>
</feature>
<feature type="region of interest" description="Disordered" evidence="2">
    <location>
        <begin position="159"/>
        <end position="181"/>
    </location>
</feature>
<name>A0A1E4S4N8_CYBJN</name>
<feature type="compositionally biased region" description="Low complexity" evidence="2">
    <location>
        <begin position="519"/>
        <end position="530"/>
    </location>
</feature>
<feature type="compositionally biased region" description="Basic and acidic residues" evidence="2">
    <location>
        <begin position="878"/>
        <end position="888"/>
    </location>
</feature>
<dbReference type="GO" id="GO:0008270">
    <property type="term" value="F:zinc ion binding"/>
    <property type="evidence" value="ECO:0007669"/>
    <property type="project" value="UniProtKB-KW"/>
</dbReference>
<dbReference type="AlphaFoldDB" id="A0A1E4S4N8"/>
<feature type="domain" description="C3H1-type" evidence="3">
    <location>
        <begin position="1078"/>
        <end position="1104"/>
    </location>
</feature>
<feature type="zinc finger region" description="C3H1-type" evidence="1">
    <location>
        <begin position="1078"/>
        <end position="1104"/>
    </location>
</feature>
<reference evidence="4 5" key="1">
    <citation type="journal article" date="2016" name="Proc. Natl. Acad. Sci. U.S.A.">
        <title>Comparative genomics of biotechnologically important yeasts.</title>
        <authorList>
            <person name="Riley R."/>
            <person name="Haridas S."/>
            <person name="Wolfe K.H."/>
            <person name="Lopes M.R."/>
            <person name="Hittinger C.T."/>
            <person name="Goeker M."/>
            <person name="Salamov A.A."/>
            <person name="Wisecaver J.H."/>
            <person name="Long T.M."/>
            <person name="Calvey C.H."/>
            <person name="Aerts A.L."/>
            <person name="Barry K.W."/>
            <person name="Choi C."/>
            <person name="Clum A."/>
            <person name="Coughlan A.Y."/>
            <person name="Deshpande S."/>
            <person name="Douglass A.P."/>
            <person name="Hanson S.J."/>
            <person name="Klenk H.-P."/>
            <person name="LaButti K.M."/>
            <person name="Lapidus A."/>
            <person name="Lindquist E.A."/>
            <person name="Lipzen A.M."/>
            <person name="Meier-Kolthoff J.P."/>
            <person name="Ohm R.A."/>
            <person name="Otillar R.P."/>
            <person name="Pangilinan J.L."/>
            <person name="Peng Y."/>
            <person name="Rokas A."/>
            <person name="Rosa C.A."/>
            <person name="Scheuner C."/>
            <person name="Sibirny A.A."/>
            <person name="Slot J.C."/>
            <person name="Stielow J.B."/>
            <person name="Sun H."/>
            <person name="Kurtzman C.P."/>
            <person name="Blackwell M."/>
            <person name="Grigoriev I.V."/>
            <person name="Jeffries T.W."/>
        </authorList>
    </citation>
    <scope>NUCLEOTIDE SEQUENCE [LARGE SCALE GENOMIC DNA]</scope>
    <source>
        <strain evidence="5">ATCC 18201 / CBS 1600 / BCRC 20928 / JCM 3617 / NBRC 0987 / NRRL Y-1542</strain>
    </source>
</reference>
<feature type="compositionally biased region" description="Polar residues" evidence="2">
    <location>
        <begin position="817"/>
        <end position="839"/>
    </location>
</feature>
<feature type="region of interest" description="Disordered" evidence="2">
    <location>
        <begin position="261"/>
        <end position="291"/>
    </location>
</feature>
<feature type="compositionally biased region" description="Polar residues" evidence="2">
    <location>
        <begin position="600"/>
        <end position="617"/>
    </location>
</feature>
<dbReference type="EMBL" id="KV453928">
    <property type="protein sequence ID" value="ODV74497.1"/>
    <property type="molecule type" value="Genomic_DNA"/>
</dbReference>
<evidence type="ECO:0000256" key="1">
    <source>
        <dbReference type="PROSITE-ProRule" id="PRU00723"/>
    </source>
</evidence>
<organism evidence="4 5">
    <name type="scientific">Cyberlindnera jadinii (strain ATCC 18201 / CBS 1600 / BCRC 20928 / JCM 3617 / NBRC 0987 / NRRL Y-1542)</name>
    <name type="common">Torula yeast</name>
    <name type="synonym">Candida utilis</name>
    <dbReference type="NCBI Taxonomy" id="983966"/>
    <lineage>
        <taxon>Eukaryota</taxon>
        <taxon>Fungi</taxon>
        <taxon>Dikarya</taxon>
        <taxon>Ascomycota</taxon>
        <taxon>Saccharomycotina</taxon>
        <taxon>Saccharomycetes</taxon>
        <taxon>Phaffomycetales</taxon>
        <taxon>Phaffomycetaceae</taxon>
        <taxon>Cyberlindnera</taxon>
    </lineage>
</organism>
<accession>A0A1E4S4N8</accession>
<dbReference type="GeneID" id="30990739"/>
<dbReference type="Proteomes" id="UP000094389">
    <property type="component" value="Unassembled WGS sequence"/>
</dbReference>
<feature type="region of interest" description="Disordered" evidence="2">
    <location>
        <begin position="574"/>
        <end position="619"/>
    </location>
</feature>
<feature type="region of interest" description="Disordered" evidence="2">
    <location>
        <begin position="789"/>
        <end position="850"/>
    </location>
</feature>
<dbReference type="OMA" id="MISHARN"/>
<dbReference type="InterPro" id="IPR000571">
    <property type="entry name" value="Znf_CCCH"/>
</dbReference>
<protein>
    <recommendedName>
        <fullName evidence="3">C3H1-type domain-containing protein</fullName>
    </recommendedName>
</protein>
<dbReference type="PROSITE" id="PS50103">
    <property type="entry name" value="ZF_C3H1"/>
    <property type="match status" value="1"/>
</dbReference>
<feature type="region of interest" description="Disordered" evidence="2">
    <location>
        <begin position="864"/>
        <end position="943"/>
    </location>
</feature>
<dbReference type="OrthoDB" id="10690403at2759"/>
<feature type="compositionally biased region" description="Polar residues" evidence="2">
    <location>
        <begin position="582"/>
        <end position="592"/>
    </location>
</feature>
<keyword evidence="1" id="KW-0862">Zinc</keyword>
<gene>
    <name evidence="4" type="ORF">CYBJADRAFT_172475</name>
</gene>
<feature type="region of interest" description="Disordered" evidence="2">
    <location>
        <begin position="506"/>
        <end position="559"/>
    </location>
</feature>
<feature type="compositionally biased region" description="Low complexity" evidence="2">
    <location>
        <begin position="537"/>
        <end position="551"/>
    </location>
</feature>
<evidence type="ECO:0000313" key="5">
    <source>
        <dbReference type="Proteomes" id="UP000094389"/>
    </source>
</evidence>
<feature type="compositionally biased region" description="Acidic residues" evidence="2">
    <location>
        <begin position="933"/>
        <end position="943"/>
    </location>
</feature>
<keyword evidence="1" id="KW-0863">Zinc-finger</keyword>
<evidence type="ECO:0000256" key="2">
    <source>
        <dbReference type="SAM" id="MobiDB-lite"/>
    </source>
</evidence>
<feature type="compositionally biased region" description="Basic and acidic residues" evidence="2">
    <location>
        <begin position="506"/>
        <end position="518"/>
    </location>
</feature>
<proteinExistence type="predicted"/>
<dbReference type="RefSeq" id="XP_020071536.1">
    <property type="nucleotide sequence ID" value="XM_020216343.1"/>
</dbReference>